<dbReference type="GO" id="GO:0005886">
    <property type="term" value="C:plasma membrane"/>
    <property type="evidence" value="ECO:0007669"/>
    <property type="project" value="UniProtKB-SubCell"/>
</dbReference>
<reference evidence="8 9" key="1">
    <citation type="submission" date="2016-10" db="EMBL/GenBank/DDBJ databases">
        <authorList>
            <person name="de Groot N.N."/>
        </authorList>
    </citation>
    <scope>NUCLEOTIDE SEQUENCE [LARGE SCALE GENOMIC DNA]</scope>
    <source>
        <strain evidence="9">L7-484,KACC 16230,DSM 25025</strain>
    </source>
</reference>
<feature type="transmembrane region" description="Helical" evidence="7">
    <location>
        <begin position="297"/>
        <end position="317"/>
    </location>
</feature>
<dbReference type="InterPro" id="IPR003317">
    <property type="entry name" value="Cyt-d_oxidase_su2"/>
</dbReference>
<feature type="transmembrane region" description="Helical" evidence="7">
    <location>
        <begin position="257"/>
        <end position="277"/>
    </location>
</feature>
<feature type="transmembrane region" description="Helical" evidence="7">
    <location>
        <begin position="189"/>
        <end position="212"/>
    </location>
</feature>
<evidence type="ECO:0000256" key="7">
    <source>
        <dbReference type="SAM" id="Phobius"/>
    </source>
</evidence>
<evidence type="ECO:0000256" key="4">
    <source>
        <dbReference type="ARBA" id="ARBA00022692"/>
    </source>
</evidence>
<feature type="transmembrane region" description="Helical" evidence="7">
    <location>
        <begin position="81"/>
        <end position="99"/>
    </location>
</feature>
<name>A0A1H0DPE8_9HYPH</name>
<keyword evidence="4 7" id="KW-0812">Transmembrane</keyword>
<accession>A0A1H0DPE8</accession>
<sequence length="337" mass="37123">MDLPLLWAFILAFAVLAYVVLDGFDLGIGILFPFLRRHENRDTAMNTVAPFWDGNETWLILGGGGLFAVFPLAYAVLMPAIYAPIIAMLLALIFRGVAFEFRWRTVRWRGVWDLSFFAGSVVAAFAQGVALGTIVQGIEVSGRAYGGGWFDWATPFSMLTGAAVVVGYALLGATWIIMKTEGPLNRLAARYAGFLAIATIAAIAVVSAWMPFLQPTFYSRWFSFPQILVVAPIPLLVAFAAWSLFTALRDHVSNYRPFLASLAIFILSFIGIGISFYPNILPPEMTIWQAAAPDSSLIFLLVGASVLIPLILAYTTYSYWVFRGKVIEGEGYHTHDH</sequence>
<comment type="similarity">
    <text evidence="2">Belongs to the cytochrome ubiquinol oxidase subunit 2 family.</text>
</comment>
<evidence type="ECO:0000313" key="8">
    <source>
        <dbReference type="EMBL" id="SDN71948.1"/>
    </source>
</evidence>
<dbReference type="GO" id="GO:0009055">
    <property type="term" value="F:electron transfer activity"/>
    <property type="evidence" value="ECO:0007669"/>
    <property type="project" value="TreeGrafter"/>
</dbReference>
<gene>
    <name evidence="8" type="ORF">SAMN05192530_101893</name>
</gene>
<evidence type="ECO:0000256" key="5">
    <source>
        <dbReference type="ARBA" id="ARBA00022989"/>
    </source>
</evidence>
<evidence type="ECO:0000313" key="9">
    <source>
        <dbReference type="Proteomes" id="UP000198793"/>
    </source>
</evidence>
<dbReference type="AlphaFoldDB" id="A0A1H0DPE8"/>
<feature type="transmembrane region" description="Helical" evidence="7">
    <location>
        <begin position="224"/>
        <end position="245"/>
    </location>
</feature>
<evidence type="ECO:0000256" key="3">
    <source>
        <dbReference type="ARBA" id="ARBA00022475"/>
    </source>
</evidence>
<dbReference type="PIRSF" id="PIRSF000267">
    <property type="entry name" value="Cyt_oxidse_sub2"/>
    <property type="match status" value="1"/>
</dbReference>
<keyword evidence="5 7" id="KW-1133">Transmembrane helix</keyword>
<proteinExistence type="inferred from homology"/>
<feature type="transmembrane region" description="Helical" evidence="7">
    <location>
        <begin position="111"/>
        <end position="135"/>
    </location>
</feature>
<dbReference type="GO" id="GO:0070069">
    <property type="term" value="C:cytochrome complex"/>
    <property type="evidence" value="ECO:0007669"/>
    <property type="project" value="TreeGrafter"/>
</dbReference>
<dbReference type="PANTHER" id="PTHR43141">
    <property type="entry name" value="CYTOCHROME BD2 SUBUNIT II"/>
    <property type="match status" value="1"/>
</dbReference>
<keyword evidence="6 7" id="KW-0472">Membrane</keyword>
<dbReference type="OrthoDB" id="9776710at2"/>
<dbReference type="NCBIfam" id="TIGR00203">
    <property type="entry name" value="cydB"/>
    <property type="match status" value="1"/>
</dbReference>
<comment type="subcellular location">
    <subcellularLocation>
        <location evidence="1">Cell membrane</location>
        <topology evidence="1">Multi-pass membrane protein</topology>
    </subcellularLocation>
</comment>
<dbReference type="GO" id="GO:0016682">
    <property type="term" value="F:oxidoreductase activity, acting on diphenols and related substances as donors, oxygen as acceptor"/>
    <property type="evidence" value="ECO:0007669"/>
    <property type="project" value="TreeGrafter"/>
</dbReference>
<dbReference type="EMBL" id="FNIT01000001">
    <property type="protein sequence ID" value="SDN71948.1"/>
    <property type="molecule type" value="Genomic_DNA"/>
</dbReference>
<dbReference type="STRING" id="1166073.SAMN05192530_101893"/>
<dbReference type="Pfam" id="PF02322">
    <property type="entry name" value="Cyt_bd_oxida_II"/>
    <property type="match status" value="1"/>
</dbReference>
<dbReference type="PANTHER" id="PTHR43141:SF4">
    <property type="entry name" value="CYTOCHROME BD2 SUBUNIT II"/>
    <property type="match status" value="1"/>
</dbReference>
<protein>
    <submittedName>
        <fullName evidence="8">Cytochrome bd-I ubiquinol oxidase subunit 2 apoprotein</fullName>
    </submittedName>
</protein>
<evidence type="ECO:0000256" key="6">
    <source>
        <dbReference type="ARBA" id="ARBA00023136"/>
    </source>
</evidence>
<evidence type="ECO:0000256" key="1">
    <source>
        <dbReference type="ARBA" id="ARBA00004651"/>
    </source>
</evidence>
<dbReference type="RefSeq" id="WP_090669301.1">
    <property type="nucleotide sequence ID" value="NZ_FNIT01000001.1"/>
</dbReference>
<dbReference type="Proteomes" id="UP000198793">
    <property type="component" value="Unassembled WGS sequence"/>
</dbReference>
<organism evidence="8 9">
    <name type="scientific">Aureimonas jatrophae</name>
    <dbReference type="NCBI Taxonomy" id="1166073"/>
    <lineage>
        <taxon>Bacteria</taxon>
        <taxon>Pseudomonadati</taxon>
        <taxon>Pseudomonadota</taxon>
        <taxon>Alphaproteobacteria</taxon>
        <taxon>Hyphomicrobiales</taxon>
        <taxon>Aurantimonadaceae</taxon>
        <taxon>Aureimonas</taxon>
    </lineage>
</organism>
<evidence type="ECO:0000256" key="2">
    <source>
        <dbReference type="ARBA" id="ARBA00007543"/>
    </source>
</evidence>
<keyword evidence="3" id="KW-1003">Cell membrane</keyword>
<feature type="transmembrane region" description="Helical" evidence="7">
    <location>
        <begin position="155"/>
        <end position="177"/>
    </location>
</feature>
<dbReference type="GO" id="GO:0019646">
    <property type="term" value="P:aerobic electron transport chain"/>
    <property type="evidence" value="ECO:0007669"/>
    <property type="project" value="TreeGrafter"/>
</dbReference>
<feature type="transmembrane region" description="Helical" evidence="7">
    <location>
        <begin position="6"/>
        <end position="35"/>
    </location>
</feature>
<keyword evidence="9" id="KW-1185">Reference proteome</keyword>